<gene>
    <name evidence="2" type="ORF">PRVXT_000506</name>
</gene>
<feature type="compositionally biased region" description="Basic residues" evidence="1">
    <location>
        <begin position="121"/>
        <end position="134"/>
    </location>
</feature>
<reference evidence="2" key="1">
    <citation type="journal article" date="2013" name="Extremophiles">
        <title>Proteinivorax tanatarense gen. nov., sp. nov., an anaerobic, haloalkaliphilic, proteolytic bacterium isolated from a decaying algal bloom, and proposal of Proteinivoraceae fam. nov.</title>
        <authorList>
            <person name="Kevbrin V."/>
            <person name="Boltyanskaya Y."/>
            <person name="Zhilina T."/>
            <person name="Kolganova T."/>
            <person name="Lavrentjeva E."/>
            <person name="Kuznetsov B."/>
        </authorList>
    </citation>
    <scope>NUCLEOTIDE SEQUENCE</scope>
    <source>
        <strain evidence="2">Z-910T</strain>
    </source>
</reference>
<dbReference type="EMBL" id="CP158367">
    <property type="protein sequence ID" value="XBX75387.1"/>
    <property type="molecule type" value="Genomic_DNA"/>
</dbReference>
<reference evidence="2" key="2">
    <citation type="submission" date="2024-06" db="EMBL/GenBank/DDBJ databases">
        <authorList>
            <person name="Petrova K.O."/>
            <person name="Toshchakov S.V."/>
            <person name="Boltjanskaja Y.V."/>
            <person name="Kevbrin V."/>
        </authorList>
    </citation>
    <scope>NUCLEOTIDE SEQUENCE</scope>
    <source>
        <strain evidence="2">Z-910T</strain>
    </source>
</reference>
<feature type="region of interest" description="Disordered" evidence="1">
    <location>
        <begin position="114"/>
        <end position="134"/>
    </location>
</feature>
<proteinExistence type="predicted"/>
<evidence type="ECO:0000256" key="1">
    <source>
        <dbReference type="SAM" id="MobiDB-lite"/>
    </source>
</evidence>
<name>A0AAU7VNI4_9FIRM</name>
<accession>A0AAU7VNI4</accession>
<sequence>MEKVIEIYNELLNEYLQLKSSFIDQKQLKEDELVKVEDIIEKRKKQMTKIDDITEKLQQAKLDITEKHKIEEFNFINLEDKVPKEQLSQLKELTEKIKQLLKEIMELNQTITSDYESRSKGSQHKLKTVKQGKKVHKAYAKSQQPAFFLDKKS</sequence>
<evidence type="ECO:0000313" key="2">
    <source>
        <dbReference type="EMBL" id="XBX75387.1"/>
    </source>
</evidence>
<evidence type="ECO:0008006" key="3">
    <source>
        <dbReference type="Google" id="ProtNLM"/>
    </source>
</evidence>
<organism evidence="2">
    <name type="scientific">Proteinivorax tanatarense</name>
    <dbReference type="NCBI Taxonomy" id="1260629"/>
    <lineage>
        <taxon>Bacteria</taxon>
        <taxon>Bacillati</taxon>
        <taxon>Bacillota</taxon>
        <taxon>Clostridia</taxon>
        <taxon>Eubacteriales</taxon>
        <taxon>Proteinivoracaceae</taxon>
        <taxon>Proteinivorax</taxon>
    </lineage>
</organism>
<dbReference type="AlphaFoldDB" id="A0AAU7VNI4"/>
<protein>
    <recommendedName>
        <fullName evidence="3">FlgN protein</fullName>
    </recommendedName>
</protein>
<dbReference type="RefSeq" id="WP_350344132.1">
    <property type="nucleotide sequence ID" value="NZ_CP158367.1"/>
</dbReference>